<dbReference type="NCBIfam" id="TIGR02823">
    <property type="entry name" value="oxido_YhdH"/>
    <property type="match status" value="1"/>
</dbReference>
<proteinExistence type="predicted"/>
<protein>
    <submittedName>
        <fullName evidence="2">Acrylyl-CoA reductase (NADPH)</fullName>
        <ecNumber evidence="2">1.3.1.-</ecNumber>
    </submittedName>
</protein>
<sequence length="327" mass="34724">MFKALVIENDEQGYRSLLKDLPESQLPDHDVTLDVSYSSLNYKDALAICNKGPIVRHFPMVPGIDFVGRVTASRHSDWKEDDVALLTGWGVGEKQWGGLAQKASVSGDWLVRPPATLSPLQTMAIGTAGLTAMLCVMALEKQGITPDQGPVLVTGASGGVGSYSVSLLARLGYQVIASSGRTSDHAYLIDTLGAASVIDREELSQPGKPLAKERWAAAIDSVGSHTLANVLAATQRDGAVAACGMAQGLDLPASVAPFILRGVTLAGVDSVMCPKPLRQQAWQRLGELMDSERLSKLSRVIPLSEAREGAQALLDGKVQGRLIVDCR</sequence>
<dbReference type="CDD" id="cd08288">
    <property type="entry name" value="MDR_yhdh"/>
    <property type="match status" value="1"/>
</dbReference>
<dbReference type="InterPro" id="IPR013149">
    <property type="entry name" value="ADH-like_C"/>
</dbReference>
<name>A0ABT9T9X9_9GAMM</name>
<dbReference type="InterPro" id="IPR051397">
    <property type="entry name" value="Zn-ADH-like_protein"/>
</dbReference>
<dbReference type="RefSeq" id="WP_033780713.1">
    <property type="nucleotide sequence ID" value="NZ_JAUSSJ010000003.1"/>
</dbReference>
<dbReference type="InterPro" id="IPR014188">
    <property type="entry name" value="Acrylyl-CoA_reductase_AcuI"/>
</dbReference>
<dbReference type="Gene3D" id="3.40.50.720">
    <property type="entry name" value="NAD(P)-binding Rossmann-like Domain"/>
    <property type="match status" value="1"/>
</dbReference>
<evidence type="ECO:0000259" key="1">
    <source>
        <dbReference type="SMART" id="SM00829"/>
    </source>
</evidence>
<dbReference type="SMART" id="SM00829">
    <property type="entry name" value="PKS_ER"/>
    <property type="match status" value="1"/>
</dbReference>
<accession>A0ABT9T9X9</accession>
<dbReference type="PANTHER" id="PTHR43677">
    <property type="entry name" value="SHORT-CHAIN DEHYDROGENASE/REDUCTASE"/>
    <property type="match status" value="1"/>
</dbReference>
<dbReference type="InterPro" id="IPR011032">
    <property type="entry name" value="GroES-like_sf"/>
</dbReference>
<dbReference type="Gene3D" id="3.90.180.10">
    <property type="entry name" value="Medium-chain alcohol dehydrogenases, catalytic domain"/>
    <property type="match status" value="1"/>
</dbReference>
<dbReference type="Proteomes" id="UP001244623">
    <property type="component" value="Unassembled WGS sequence"/>
</dbReference>
<keyword evidence="2" id="KW-0560">Oxidoreductase</keyword>
<dbReference type="SUPFAM" id="SSF50129">
    <property type="entry name" value="GroES-like"/>
    <property type="match status" value="1"/>
</dbReference>
<feature type="domain" description="Enoyl reductase (ER)" evidence="1">
    <location>
        <begin position="16"/>
        <end position="324"/>
    </location>
</feature>
<organism evidence="2 3">
    <name type="scientific">[Curtobacterium] plantarum</name>
    <dbReference type="NCBI Taxonomy" id="221276"/>
    <lineage>
        <taxon>Bacteria</taxon>
        <taxon>Pseudomonadati</taxon>
        <taxon>Pseudomonadota</taxon>
        <taxon>Gammaproteobacteria</taxon>
        <taxon>Enterobacterales</taxon>
        <taxon>Erwiniaceae</taxon>
        <taxon>Pantoea</taxon>
    </lineage>
</organism>
<gene>
    <name evidence="2" type="ORF">J2X94_002402</name>
</gene>
<dbReference type="Pfam" id="PF08240">
    <property type="entry name" value="ADH_N"/>
    <property type="match status" value="1"/>
</dbReference>
<evidence type="ECO:0000313" key="3">
    <source>
        <dbReference type="Proteomes" id="UP001244623"/>
    </source>
</evidence>
<dbReference type="InterPro" id="IPR020843">
    <property type="entry name" value="ER"/>
</dbReference>
<evidence type="ECO:0000313" key="2">
    <source>
        <dbReference type="EMBL" id="MDQ0020248.1"/>
    </source>
</evidence>
<comment type="caution">
    <text evidence="2">The sequence shown here is derived from an EMBL/GenBank/DDBJ whole genome shotgun (WGS) entry which is preliminary data.</text>
</comment>
<dbReference type="EMBL" id="JAUSSJ010000003">
    <property type="protein sequence ID" value="MDQ0020248.1"/>
    <property type="molecule type" value="Genomic_DNA"/>
</dbReference>
<dbReference type="GO" id="GO:0016491">
    <property type="term" value="F:oxidoreductase activity"/>
    <property type="evidence" value="ECO:0007669"/>
    <property type="project" value="UniProtKB-KW"/>
</dbReference>
<dbReference type="Pfam" id="PF00107">
    <property type="entry name" value="ADH_zinc_N"/>
    <property type="match status" value="1"/>
</dbReference>
<dbReference type="InterPro" id="IPR036291">
    <property type="entry name" value="NAD(P)-bd_dom_sf"/>
</dbReference>
<dbReference type="PANTHER" id="PTHR43677:SF1">
    <property type="entry name" value="ACRYLYL-COA REDUCTASE ACUI-RELATED"/>
    <property type="match status" value="1"/>
</dbReference>
<dbReference type="SUPFAM" id="SSF51735">
    <property type="entry name" value="NAD(P)-binding Rossmann-fold domains"/>
    <property type="match status" value="1"/>
</dbReference>
<dbReference type="InterPro" id="IPR013154">
    <property type="entry name" value="ADH-like_N"/>
</dbReference>
<keyword evidence="3" id="KW-1185">Reference proteome</keyword>
<dbReference type="EC" id="1.3.1.-" evidence="2"/>
<reference evidence="2 3" key="1">
    <citation type="submission" date="2023-07" db="EMBL/GenBank/DDBJ databases">
        <title>Sorghum-associated microbial communities from plants grown in Nebraska, USA.</title>
        <authorList>
            <person name="Schachtman D."/>
        </authorList>
    </citation>
    <scope>NUCLEOTIDE SEQUENCE [LARGE SCALE GENOMIC DNA]</scope>
    <source>
        <strain evidence="2 3">CC49</strain>
    </source>
</reference>